<evidence type="ECO:0000256" key="7">
    <source>
        <dbReference type="ARBA" id="ARBA00023239"/>
    </source>
</evidence>
<gene>
    <name evidence="9" type="primary">trpA</name>
    <name evidence="12" type="ORF">LIP_1744</name>
</gene>
<reference evidence="13" key="1">
    <citation type="submission" date="2015-07" db="EMBL/GenBank/DDBJ databases">
        <title>Complete genome sequence and phylogenetic analysis of Limnochorda pilosa.</title>
        <authorList>
            <person name="Watanabe M."/>
            <person name="Kojima H."/>
            <person name="Fukui M."/>
        </authorList>
    </citation>
    <scope>NUCLEOTIDE SEQUENCE [LARGE SCALE GENOMIC DNA]</scope>
    <source>
        <strain evidence="13">HC45</strain>
    </source>
</reference>
<dbReference type="GO" id="GO:0005829">
    <property type="term" value="C:cytosol"/>
    <property type="evidence" value="ECO:0007669"/>
    <property type="project" value="TreeGrafter"/>
</dbReference>
<accession>A0A0K2SKG6</accession>
<protein>
    <recommendedName>
        <fullName evidence="9">Tryptophan synthase alpha chain</fullName>
        <ecNumber evidence="9">4.2.1.20</ecNumber>
    </recommendedName>
</protein>
<evidence type="ECO:0000313" key="13">
    <source>
        <dbReference type="Proteomes" id="UP000065807"/>
    </source>
</evidence>
<sequence length="311" mass="32168">MSRERIERRFEQARAAGRAAFMPYLTLGYPRPAASLEVINGLLAGGADLLELGIPFSDPLADGPVLQAAAQQALAAGTTVATALDLVARVRDQAPDVPLVLLVYANTVSARGGERFAREAAEAGADGVILPDWPPDEAGGLLAALQAAGLAYVGLVSPVSSESRLARVAAASQGFLYAVSVTGVTGERQGLSEELAPLARRLRSVSPLPIAAGFGIGRPEDARAAARHCDGVIVGSALARRLSEAGDRPPGALAETFARSFREALIPEEDPQLPERPPQHAGEPHPERSVTGPPAGVSGAALEPPGGREWV</sequence>
<evidence type="ECO:0000256" key="11">
    <source>
        <dbReference type="SAM" id="MobiDB-lite"/>
    </source>
</evidence>
<dbReference type="PROSITE" id="PS00167">
    <property type="entry name" value="TRP_SYNTHASE_ALPHA"/>
    <property type="match status" value="1"/>
</dbReference>
<keyword evidence="6 9" id="KW-0057">Aromatic amino acid biosynthesis</keyword>
<dbReference type="EC" id="4.2.1.20" evidence="9"/>
<dbReference type="InterPro" id="IPR011060">
    <property type="entry name" value="RibuloseP-bd_barrel"/>
</dbReference>
<dbReference type="UniPathway" id="UPA00035">
    <property type="reaction ID" value="UER00044"/>
</dbReference>
<dbReference type="PANTHER" id="PTHR43406">
    <property type="entry name" value="TRYPTOPHAN SYNTHASE, ALPHA CHAIN"/>
    <property type="match status" value="1"/>
</dbReference>
<comment type="subunit">
    <text evidence="3 9">Tetramer of two alpha and two beta chains.</text>
</comment>
<organism evidence="12 13">
    <name type="scientific">Limnochorda pilosa</name>
    <dbReference type="NCBI Taxonomy" id="1555112"/>
    <lineage>
        <taxon>Bacteria</taxon>
        <taxon>Bacillati</taxon>
        <taxon>Bacillota</taxon>
        <taxon>Limnochordia</taxon>
        <taxon>Limnochordales</taxon>
        <taxon>Limnochordaceae</taxon>
        <taxon>Limnochorda</taxon>
    </lineage>
</organism>
<comment type="function">
    <text evidence="1 9">The alpha subunit is responsible for the aldol cleavage of indoleglycerol phosphate to indole and glyceraldehyde 3-phosphate.</text>
</comment>
<keyword evidence="5 9" id="KW-0822">Tryptophan biosynthesis</keyword>
<dbReference type="PANTHER" id="PTHR43406:SF1">
    <property type="entry name" value="TRYPTOPHAN SYNTHASE ALPHA CHAIN, CHLOROPLASTIC"/>
    <property type="match status" value="1"/>
</dbReference>
<dbReference type="EMBL" id="AP014924">
    <property type="protein sequence ID" value="BAS27590.1"/>
    <property type="molecule type" value="Genomic_DNA"/>
</dbReference>
<evidence type="ECO:0000256" key="10">
    <source>
        <dbReference type="RuleBase" id="RU003662"/>
    </source>
</evidence>
<dbReference type="AlphaFoldDB" id="A0A0K2SKG6"/>
<evidence type="ECO:0000256" key="1">
    <source>
        <dbReference type="ARBA" id="ARBA00003365"/>
    </source>
</evidence>
<dbReference type="CDD" id="cd04724">
    <property type="entry name" value="Tryptophan_synthase_alpha"/>
    <property type="match status" value="1"/>
</dbReference>
<evidence type="ECO:0000256" key="9">
    <source>
        <dbReference type="HAMAP-Rule" id="MF_00131"/>
    </source>
</evidence>
<dbReference type="Pfam" id="PF00290">
    <property type="entry name" value="Trp_syntA"/>
    <property type="match status" value="1"/>
</dbReference>
<evidence type="ECO:0000256" key="8">
    <source>
        <dbReference type="ARBA" id="ARBA00049047"/>
    </source>
</evidence>
<dbReference type="RefSeq" id="WP_082726035.1">
    <property type="nucleotide sequence ID" value="NZ_AP014924.1"/>
</dbReference>
<reference evidence="13" key="2">
    <citation type="journal article" date="2016" name="Int. J. Syst. Evol. Microbiol.">
        <title>Complete genome sequence and cell structure of Limnochorda pilosa, a Gram-negative spore-former within the phylum Firmicutes.</title>
        <authorList>
            <person name="Watanabe M."/>
            <person name="Kojima H."/>
            <person name="Fukui M."/>
        </authorList>
    </citation>
    <scope>NUCLEOTIDE SEQUENCE [LARGE SCALE GENOMIC DNA]</scope>
    <source>
        <strain evidence="13">HC45</strain>
    </source>
</reference>
<evidence type="ECO:0000256" key="6">
    <source>
        <dbReference type="ARBA" id="ARBA00023141"/>
    </source>
</evidence>
<evidence type="ECO:0000313" key="12">
    <source>
        <dbReference type="EMBL" id="BAS27590.1"/>
    </source>
</evidence>
<dbReference type="NCBIfam" id="TIGR00262">
    <property type="entry name" value="trpA"/>
    <property type="match status" value="1"/>
</dbReference>
<dbReference type="InterPro" id="IPR018204">
    <property type="entry name" value="Trp_synthase_alpha_AS"/>
</dbReference>
<keyword evidence="7 9" id="KW-0456">Lyase</keyword>
<dbReference type="FunFam" id="3.20.20.70:FF:000037">
    <property type="entry name" value="Tryptophan synthase alpha chain"/>
    <property type="match status" value="1"/>
</dbReference>
<comment type="similarity">
    <text evidence="9 10">Belongs to the TrpA family.</text>
</comment>
<feature type="active site" description="Proton acceptor" evidence="9">
    <location>
        <position position="51"/>
    </location>
</feature>
<dbReference type="InterPro" id="IPR002028">
    <property type="entry name" value="Trp_synthase_suA"/>
</dbReference>
<feature type="active site" description="Proton acceptor" evidence="9">
    <location>
        <position position="62"/>
    </location>
</feature>
<dbReference type="HAMAP" id="MF_00131">
    <property type="entry name" value="Trp_synth_alpha"/>
    <property type="match status" value="1"/>
</dbReference>
<evidence type="ECO:0000256" key="4">
    <source>
        <dbReference type="ARBA" id="ARBA00022605"/>
    </source>
</evidence>
<dbReference type="PATRIC" id="fig|1555112.3.peg.1778"/>
<keyword evidence="13" id="KW-1185">Reference proteome</keyword>
<dbReference type="Gene3D" id="3.20.20.70">
    <property type="entry name" value="Aldolase class I"/>
    <property type="match status" value="1"/>
</dbReference>
<name>A0A0K2SKG6_LIMPI</name>
<dbReference type="InterPro" id="IPR013785">
    <property type="entry name" value="Aldolase_TIM"/>
</dbReference>
<dbReference type="KEGG" id="lpil:LIP_1744"/>
<dbReference type="SUPFAM" id="SSF51366">
    <property type="entry name" value="Ribulose-phoshate binding barrel"/>
    <property type="match status" value="1"/>
</dbReference>
<comment type="pathway">
    <text evidence="2 9">Amino-acid biosynthesis; L-tryptophan biosynthesis; L-tryptophan from chorismate: step 5/5.</text>
</comment>
<dbReference type="OrthoDB" id="9804578at2"/>
<dbReference type="GO" id="GO:0004834">
    <property type="term" value="F:tryptophan synthase activity"/>
    <property type="evidence" value="ECO:0007669"/>
    <property type="project" value="UniProtKB-UniRule"/>
</dbReference>
<evidence type="ECO:0000256" key="2">
    <source>
        <dbReference type="ARBA" id="ARBA00004733"/>
    </source>
</evidence>
<comment type="catalytic activity">
    <reaction evidence="8 9">
        <text>(1S,2R)-1-C-(indol-3-yl)glycerol 3-phosphate + L-serine = D-glyceraldehyde 3-phosphate + L-tryptophan + H2O</text>
        <dbReference type="Rhea" id="RHEA:10532"/>
        <dbReference type="ChEBI" id="CHEBI:15377"/>
        <dbReference type="ChEBI" id="CHEBI:33384"/>
        <dbReference type="ChEBI" id="CHEBI:57912"/>
        <dbReference type="ChEBI" id="CHEBI:58866"/>
        <dbReference type="ChEBI" id="CHEBI:59776"/>
        <dbReference type="EC" id="4.2.1.20"/>
    </reaction>
</comment>
<keyword evidence="4 9" id="KW-0028">Amino-acid biosynthesis</keyword>
<feature type="region of interest" description="Disordered" evidence="11">
    <location>
        <begin position="265"/>
        <end position="311"/>
    </location>
</feature>
<dbReference type="Proteomes" id="UP000065807">
    <property type="component" value="Chromosome"/>
</dbReference>
<evidence type="ECO:0000256" key="5">
    <source>
        <dbReference type="ARBA" id="ARBA00022822"/>
    </source>
</evidence>
<proteinExistence type="inferred from homology"/>
<dbReference type="STRING" id="1555112.LIP_1744"/>
<evidence type="ECO:0000256" key="3">
    <source>
        <dbReference type="ARBA" id="ARBA00011270"/>
    </source>
</evidence>